<comment type="caution">
    <text evidence="2">The sequence shown here is derived from an EMBL/GenBank/DDBJ whole genome shotgun (WGS) entry which is preliminary data.</text>
</comment>
<dbReference type="PANTHER" id="PTHR31087">
    <property type="match status" value="1"/>
</dbReference>
<dbReference type="EMBL" id="JAGTJR010000067">
    <property type="protein sequence ID" value="KAH7020631.1"/>
    <property type="molecule type" value="Genomic_DNA"/>
</dbReference>
<protein>
    <submittedName>
        <fullName evidence="2">DUF567-domain-containing protein</fullName>
    </submittedName>
</protein>
<dbReference type="PANTHER" id="PTHR31087:SF161">
    <property type="entry name" value="TUBBY C 2 FAMILY PROTEIN"/>
    <property type="match status" value="1"/>
</dbReference>
<accession>A0ABQ8FS55</accession>
<dbReference type="InterPro" id="IPR038595">
    <property type="entry name" value="LOR_sf"/>
</dbReference>
<organism evidence="2 3">
    <name type="scientific">Macrophomina phaseolina</name>
    <dbReference type="NCBI Taxonomy" id="35725"/>
    <lineage>
        <taxon>Eukaryota</taxon>
        <taxon>Fungi</taxon>
        <taxon>Dikarya</taxon>
        <taxon>Ascomycota</taxon>
        <taxon>Pezizomycotina</taxon>
        <taxon>Dothideomycetes</taxon>
        <taxon>Dothideomycetes incertae sedis</taxon>
        <taxon>Botryosphaeriales</taxon>
        <taxon>Botryosphaeriaceae</taxon>
        <taxon>Macrophomina</taxon>
    </lineage>
</organism>
<evidence type="ECO:0000313" key="3">
    <source>
        <dbReference type="Proteomes" id="UP000774617"/>
    </source>
</evidence>
<evidence type="ECO:0000313" key="2">
    <source>
        <dbReference type="EMBL" id="KAH7020631.1"/>
    </source>
</evidence>
<dbReference type="Gene3D" id="2.40.160.200">
    <property type="entry name" value="LURP1-related"/>
    <property type="match status" value="1"/>
</dbReference>
<proteinExistence type="inferred from homology"/>
<dbReference type="SUPFAM" id="SSF54518">
    <property type="entry name" value="Tubby C-terminal domain-like"/>
    <property type="match status" value="1"/>
</dbReference>
<dbReference type="InterPro" id="IPR025659">
    <property type="entry name" value="Tubby-like_C"/>
</dbReference>
<name>A0ABQ8FS55_9PEZI</name>
<dbReference type="Pfam" id="PF04525">
    <property type="entry name" value="LOR"/>
    <property type="match status" value="1"/>
</dbReference>
<evidence type="ECO:0000256" key="1">
    <source>
        <dbReference type="ARBA" id="ARBA00005437"/>
    </source>
</evidence>
<reference evidence="2 3" key="1">
    <citation type="journal article" date="2021" name="Nat. Commun.">
        <title>Genetic determinants of endophytism in the Arabidopsis root mycobiome.</title>
        <authorList>
            <person name="Mesny F."/>
            <person name="Miyauchi S."/>
            <person name="Thiergart T."/>
            <person name="Pickel B."/>
            <person name="Atanasova L."/>
            <person name="Karlsson M."/>
            <person name="Huettel B."/>
            <person name="Barry K.W."/>
            <person name="Haridas S."/>
            <person name="Chen C."/>
            <person name="Bauer D."/>
            <person name="Andreopoulos W."/>
            <person name="Pangilinan J."/>
            <person name="LaButti K."/>
            <person name="Riley R."/>
            <person name="Lipzen A."/>
            <person name="Clum A."/>
            <person name="Drula E."/>
            <person name="Henrissat B."/>
            <person name="Kohler A."/>
            <person name="Grigoriev I.V."/>
            <person name="Martin F.M."/>
            <person name="Hacquard S."/>
        </authorList>
    </citation>
    <scope>NUCLEOTIDE SEQUENCE [LARGE SCALE GENOMIC DNA]</scope>
    <source>
        <strain evidence="2 3">MPI-SDFR-AT-0080</strain>
    </source>
</reference>
<keyword evidence="3" id="KW-1185">Reference proteome</keyword>
<comment type="similarity">
    <text evidence="1">Belongs to the LOR family.</text>
</comment>
<sequence>MAATQLAPAPRPIGIFQKKVFSFSGDSFEVKKADGGPPLFQIKGEAFSLSGRKHLLNSDGAPLFDLRKGHFTLHKTFHGEDEAGNRLLEVRKKFQPVVGSKAIRSLVSVTGAEEELIMEGDFFDSRAEISTKEGLVVALVDRKYFNAREFVGGQQTYGVTVAPNVDMSIITAMRVCLDELRNEGQ</sequence>
<dbReference type="Proteomes" id="UP000774617">
    <property type="component" value="Unassembled WGS sequence"/>
</dbReference>
<gene>
    <name evidence="2" type="ORF">B0J12DRAFT_722363</name>
</gene>
<dbReference type="InterPro" id="IPR007612">
    <property type="entry name" value="LOR"/>
</dbReference>